<evidence type="ECO:0008006" key="3">
    <source>
        <dbReference type="Google" id="ProtNLM"/>
    </source>
</evidence>
<sequence length="252" mass="30003">MFNLLIATISYGQTKVWLIGTAHEENKYINPDSLLNIFHTIKPDLILLELEDEHFTKDFQYNVEKYPLKYFLTTNENIASYKYQQQNGIQLRPFDLNGRHDFYKKENYLEQENKLFREMLDLYKKDKFSDVCKADFEILLTVLQSNSELNFHSLREANTAAATKFLALKNKVSFDLMLSIVLRTNELKNWLRFAKLRKDYWDVRNKAMAENILRYVNEFKGKEIIVLVGNDHKYALLDLLKQNNLEVKNFYD</sequence>
<dbReference type="EMBL" id="JACOAF010000019">
    <property type="protein sequence ID" value="MBC3539335.1"/>
    <property type="molecule type" value="Genomic_DNA"/>
</dbReference>
<name>A0ABR6VQA7_9BACT</name>
<proteinExistence type="predicted"/>
<comment type="caution">
    <text evidence="1">The sequence shown here is derived from an EMBL/GenBank/DDBJ whole genome shotgun (WGS) entry which is preliminary data.</text>
</comment>
<accession>A0ABR6VQA7</accession>
<dbReference type="Proteomes" id="UP000659698">
    <property type="component" value="Unassembled WGS sequence"/>
</dbReference>
<organism evidence="1 2">
    <name type="scientific">Rufibacter sediminis</name>
    <dbReference type="NCBI Taxonomy" id="2762756"/>
    <lineage>
        <taxon>Bacteria</taxon>
        <taxon>Pseudomonadati</taxon>
        <taxon>Bacteroidota</taxon>
        <taxon>Cytophagia</taxon>
        <taxon>Cytophagales</taxon>
        <taxon>Hymenobacteraceae</taxon>
        <taxon>Rufibacter</taxon>
    </lineage>
</organism>
<keyword evidence="2" id="KW-1185">Reference proteome</keyword>
<gene>
    <name evidence="1" type="ORF">H7U12_06555</name>
</gene>
<protein>
    <recommendedName>
        <fullName evidence="3">TraB/GumN family protein</fullName>
    </recommendedName>
</protein>
<evidence type="ECO:0000313" key="2">
    <source>
        <dbReference type="Proteomes" id="UP000659698"/>
    </source>
</evidence>
<dbReference type="RefSeq" id="WP_186634824.1">
    <property type="nucleotide sequence ID" value="NZ_JACOAF010000019.1"/>
</dbReference>
<reference evidence="1 2" key="1">
    <citation type="journal article" date="2019" name="Int. J. Syst. Evol. Microbiol.">
        <title>Rufibacter sediminis sp. nov., isolated from freshwater lake sediment.</title>
        <authorList>
            <person name="Qu J.H."/>
            <person name="Zhang L.J."/>
            <person name="Fu Y.H."/>
            <person name="Li H.F."/>
        </authorList>
    </citation>
    <scope>NUCLEOTIDE SEQUENCE [LARGE SCALE GENOMIC DNA]</scope>
    <source>
        <strain evidence="1 2">H-1</strain>
    </source>
</reference>
<evidence type="ECO:0000313" key="1">
    <source>
        <dbReference type="EMBL" id="MBC3539335.1"/>
    </source>
</evidence>